<dbReference type="AlphaFoldDB" id="A0A6B0XVJ6"/>
<evidence type="ECO:0000256" key="3">
    <source>
        <dbReference type="ARBA" id="ARBA00022793"/>
    </source>
</evidence>
<dbReference type="PRINTS" id="PR00800">
    <property type="entry name" value="YHDCRBOXLASE"/>
</dbReference>
<dbReference type="GO" id="GO:0030170">
    <property type="term" value="F:pyridoxal phosphate binding"/>
    <property type="evidence" value="ECO:0007669"/>
    <property type="project" value="InterPro"/>
</dbReference>
<comment type="caution">
    <text evidence="8">The sequence shown here is derived from an EMBL/GenBank/DDBJ whole genome shotgun (WGS) entry which is preliminary data.</text>
</comment>
<dbReference type="InterPro" id="IPR015422">
    <property type="entry name" value="PyrdxlP-dep_Trfase_small"/>
</dbReference>
<keyword evidence="8" id="KW-0808">Transferase</keyword>
<dbReference type="PANTHER" id="PTHR11999:SF70">
    <property type="entry name" value="MIP05841P"/>
    <property type="match status" value="1"/>
</dbReference>
<evidence type="ECO:0000256" key="1">
    <source>
        <dbReference type="ARBA" id="ARBA00001933"/>
    </source>
</evidence>
<dbReference type="Pfam" id="PF00282">
    <property type="entry name" value="Pyridoxal_deC"/>
    <property type="match status" value="1"/>
</dbReference>
<organism evidence="8">
    <name type="scientific">Boseongicola sp. SB0664_bin_43</name>
    <dbReference type="NCBI Taxonomy" id="2604844"/>
    <lineage>
        <taxon>Bacteria</taxon>
        <taxon>Pseudomonadati</taxon>
        <taxon>Pseudomonadota</taxon>
        <taxon>Alphaproteobacteria</taxon>
        <taxon>Rhodobacterales</taxon>
        <taxon>Paracoccaceae</taxon>
        <taxon>Boseongicola</taxon>
    </lineage>
</organism>
<accession>A0A6B0XVJ6</accession>
<gene>
    <name evidence="8" type="ORF">F4Y60_00390</name>
</gene>
<keyword evidence="4 6" id="KW-0663">Pyridoxal phosphate</keyword>
<proteinExistence type="inferred from homology"/>
<feature type="modified residue" description="N6-(pyridoxal phosphate)lysine" evidence="6">
    <location>
        <position position="296"/>
    </location>
</feature>
<comment type="similarity">
    <text evidence="2 7">Belongs to the group II decarboxylase family.</text>
</comment>
<evidence type="ECO:0000256" key="2">
    <source>
        <dbReference type="ARBA" id="ARBA00009533"/>
    </source>
</evidence>
<dbReference type="PANTHER" id="PTHR11999">
    <property type="entry name" value="GROUP II PYRIDOXAL-5-PHOSPHATE DECARBOXYLASE"/>
    <property type="match status" value="1"/>
</dbReference>
<dbReference type="GO" id="GO:0016831">
    <property type="term" value="F:carboxy-lyase activity"/>
    <property type="evidence" value="ECO:0007669"/>
    <property type="project" value="UniProtKB-KW"/>
</dbReference>
<comment type="cofactor">
    <cofactor evidence="1 6 7">
        <name>pyridoxal 5'-phosphate</name>
        <dbReference type="ChEBI" id="CHEBI:597326"/>
    </cofactor>
</comment>
<dbReference type="Gene3D" id="3.90.1150.10">
    <property type="entry name" value="Aspartate Aminotransferase, domain 1"/>
    <property type="match status" value="1"/>
</dbReference>
<keyword evidence="5 7" id="KW-0456">Lyase</keyword>
<dbReference type="InterPro" id="IPR002129">
    <property type="entry name" value="PyrdxlP-dep_de-COase"/>
</dbReference>
<name>A0A6B0XVJ6_9RHOB</name>
<dbReference type="GO" id="GO:0006520">
    <property type="term" value="P:amino acid metabolic process"/>
    <property type="evidence" value="ECO:0007669"/>
    <property type="project" value="InterPro"/>
</dbReference>
<keyword evidence="3" id="KW-0210">Decarboxylase</keyword>
<reference evidence="8" key="1">
    <citation type="submission" date="2019-09" db="EMBL/GenBank/DDBJ databases">
        <title>Characterisation of the sponge microbiome using genome-centric metagenomics.</title>
        <authorList>
            <person name="Engelberts J.P."/>
            <person name="Robbins S.J."/>
            <person name="De Goeij J.M."/>
            <person name="Aranda M."/>
            <person name="Bell S.C."/>
            <person name="Webster N.S."/>
        </authorList>
    </citation>
    <scope>NUCLEOTIDE SEQUENCE</scope>
    <source>
        <strain evidence="8">SB0664_bin_43</strain>
    </source>
</reference>
<dbReference type="InterPro" id="IPR015421">
    <property type="entry name" value="PyrdxlP-dep_Trfase_major"/>
</dbReference>
<sequence>MTGSDGVGNDLRMLPEQMLALAHQTAELLVRRIENLPEEGAWAGEFRRDLEDQLMKPPPEESRSASQVIEEAAHDILPIALSLDHPRCFGFIPSQPTWPSVLADFMIAGFNINQSSWLISSGPSQLELVVVDWFRRWIGYPEGAGGVLTSGGSAANLDGLVAAREAAIDPERGILYMSEQSHSALVKAARIMGIGPERIRMIPTDRHFRMDMDALVETVAKDRASGFSPMALCANAGTSNCGAVDPLEEMADYCEAEDIWLHVDAAHGGFVLVTEEGRDVMRGIERADSIVLDAHKWFFQPYEVGGLMVKDLRTLECAFAGKCDILQDTIWGANHPNFSDRGLQLSRSVRALKIWMSVQTFGMSAFRRVQSHGMALAQRIEEYVEESAVLEMLAPAALGIACFRVNPANADLDNHVLETINRNVLARVFWEDHAFISSTRLRGALALRMCVINYSTTWKEVHETLEIISKFGKESLIRDESPH</sequence>
<dbReference type="GO" id="GO:0019752">
    <property type="term" value="P:carboxylic acid metabolic process"/>
    <property type="evidence" value="ECO:0007669"/>
    <property type="project" value="InterPro"/>
</dbReference>
<evidence type="ECO:0000256" key="5">
    <source>
        <dbReference type="ARBA" id="ARBA00023239"/>
    </source>
</evidence>
<dbReference type="EMBL" id="VXRY01000015">
    <property type="protein sequence ID" value="MXY32558.1"/>
    <property type="molecule type" value="Genomic_DNA"/>
</dbReference>
<dbReference type="InterPro" id="IPR015424">
    <property type="entry name" value="PyrdxlP-dep_Trfase"/>
</dbReference>
<dbReference type="Gene3D" id="3.40.640.10">
    <property type="entry name" value="Type I PLP-dependent aspartate aminotransferase-like (Major domain)"/>
    <property type="match status" value="1"/>
</dbReference>
<dbReference type="InterPro" id="IPR010977">
    <property type="entry name" value="Aromatic_deC"/>
</dbReference>
<evidence type="ECO:0000256" key="6">
    <source>
        <dbReference type="PIRSR" id="PIRSR602129-50"/>
    </source>
</evidence>
<dbReference type="GO" id="GO:0008483">
    <property type="term" value="F:transaminase activity"/>
    <property type="evidence" value="ECO:0007669"/>
    <property type="project" value="UniProtKB-KW"/>
</dbReference>
<dbReference type="SUPFAM" id="SSF53383">
    <property type="entry name" value="PLP-dependent transferases"/>
    <property type="match status" value="1"/>
</dbReference>
<dbReference type="Gene3D" id="3.90.1150.170">
    <property type="match status" value="1"/>
</dbReference>
<evidence type="ECO:0000313" key="8">
    <source>
        <dbReference type="EMBL" id="MXY32558.1"/>
    </source>
</evidence>
<evidence type="ECO:0000256" key="7">
    <source>
        <dbReference type="RuleBase" id="RU000382"/>
    </source>
</evidence>
<protein>
    <submittedName>
        <fullName evidence="8">Aminotransferase class V-fold PLP-dependent enzyme</fullName>
    </submittedName>
</protein>
<keyword evidence="8" id="KW-0032">Aminotransferase</keyword>
<evidence type="ECO:0000256" key="4">
    <source>
        <dbReference type="ARBA" id="ARBA00022898"/>
    </source>
</evidence>